<protein>
    <submittedName>
        <fullName evidence="1">Uncharacterized protein</fullName>
    </submittedName>
</protein>
<name>A0A0E9U4C7_ANGAN</name>
<sequence>MENSRSKKCGRFFL</sequence>
<proteinExistence type="predicted"/>
<dbReference type="EMBL" id="GBXM01047960">
    <property type="protein sequence ID" value="JAH60617.1"/>
    <property type="molecule type" value="Transcribed_RNA"/>
</dbReference>
<evidence type="ECO:0000313" key="1">
    <source>
        <dbReference type="EMBL" id="JAH60617.1"/>
    </source>
</evidence>
<reference evidence="1" key="1">
    <citation type="submission" date="2014-11" db="EMBL/GenBank/DDBJ databases">
        <authorList>
            <person name="Amaro Gonzalez C."/>
        </authorList>
    </citation>
    <scope>NUCLEOTIDE SEQUENCE</scope>
</reference>
<reference evidence="1" key="2">
    <citation type="journal article" date="2015" name="Fish Shellfish Immunol.">
        <title>Early steps in the European eel (Anguilla anguilla)-Vibrio vulnificus interaction in the gills: Role of the RtxA13 toxin.</title>
        <authorList>
            <person name="Callol A."/>
            <person name="Pajuelo D."/>
            <person name="Ebbesson L."/>
            <person name="Teles M."/>
            <person name="MacKenzie S."/>
            <person name="Amaro C."/>
        </authorList>
    </citation>
    <scope>NUCLEOTIDE SEQUENCE</scope>
</reference>
<accession>A0A0E9U4C7</accession>
<organism evidence="1">
    <name type="scientific">Anguilla anguilla</name>
    <name type="common">European freshwater eel</name>
    <name type="synonym">Muraena anguilla</name>
    <dbReference type="NCBI Taxonomy" id="7936"/>
    <lineage>
        <taxon>Eukaryota</taxon>
        <taxon>Metazoa</taxon>
        <taxon>Chordata</taxon>
        <taxon>Craniata</taxon>
        <taxon>Vertebrata</taxon>
        <taxon>Euteleostomi</taxon>
        <taxon>Actinopterygii</taxon>
        <taxon>Neopterygii</taxon>
        <taxon>Teleostei</taxon>
        <taxon>Anguilliformes</taxon>
        <taxon>Anguillidae</taxon>
        <taxon>Anguilla</taxon>
    </lineage>
</organism>